<dbReference type="EMBL" id="KI675181">
    <property type="protein sequence ID" value="ETL30899.1"/>
    <property type="molecule type" value="Genomic_DNA"/>
</dbReference>
<dbReference type="VEuPathDB" id="FungiDB:PPTG_23895"/>
<reference evidence="1" key="1">
    <citation type="submission" date="2013-11" db="EMBL/GenBank/DDBJ databases">
        <title>The Genome Sequence of Phytophthora parasitica CJ05E6.</title>
        <authorList>
            <consortium name="The Broad Institute Genomics Platform"/>
            <person name="Russ C."/>
            <person name="Tyler B."/>
            <person name="Panabieres F."/>
            <person name="Shan W."/>
            <person name="Tripathy S."/>
            <person name="Grunwald N."/>
            <person name="Machado M."/>
            <person name="Johnson C.S."/>
            <person name="Arredondo F."/>
            <person name="Hong C."/>
            <person name="Coffey M."/>
            <person name="Young S.K."/>
            <person name="Zeng Q."/>
            <person name="Gargeya S."/>
            <person name="Fitzgerald M."/>
            <person name="Abouelleil A."/>
            <person name="Alvarado L."/>
            <person name="Chapman S.B."/>
            <person name="Gainer-Dewar J."/>
            <person name="Goldberg J."/>
            <person name="Griggs A."/>
            <person name="Gujja S."/>
            <person name="Hansen M."/>
            <person name="Howarth C."/>
            <person name="Imamovic A."/>
            <person name="Ireland A."/>
            <person name="Larimer J."/>
            <person name="McCowan C."/>
            <person name="Murphy C."/>
            <person name="Pearson M."/>
            <person name="Poon T.W."/>
            <person name="Priest M."/>
            <person name="Roberts A."/>
            <person name="Saif S."/>
            <person name="Shea T."/>
            <person name="Sykes S."/>
            <person name="Wortman J."/>
            <person name="Nusbaum C."/>
            <person name="Birren B."/>
        </authorList>
    </citation>
    <scope>NUCLEOTIDE SEQUENCE [LARGE SCALE GENOMIC DNA]</scope>
    <source>
        <strain evidence="1">CJ05E6</strain>
    </source>
</reference>
<accession>W2I9H4</accession>
<sequence>MLTQNSNINAQPDNTFDQPFLQTTNLGLIYSIEQIPGEQNVWADIVSRWRSPEP</sequence>
<protein>
    <submittedName>
        <fullName evidence="1">Uncharacterized protein</fullName>
    </submittedName>
</protein>
<proteinExistence type="predicted"/>
<organism evidence="1">
    <name type="scientific">Phytophthora nicotianae</name>
    <name type="common">Potato buckeye rot agent</name>
    <name type="synonym">Phytophthora parasitica</name>
    <dbReference type="NCBI Taxonomy" id="4792"/>
    <lineage>
        <taxon>Eukaryota</taxon>
        <taxon>Sar</taxon>
        <taxon>Stramenopiles</taxon>
        <taxon>Oomycota</taxon>
        <taxon>Peronosporomycetes</taxon>
        <taxon>Peronosporales</taxon>
        <taxon>Peronosporaceae</taxon>
        <taxon>Phytophthora</taxon>
    </lineage>
</organism>
<dbReference type="Proteomes" id="UP000053864">
    <property type="component" value="Unassembled WGS sequence"/>
</dbReference>
<evidence type="ECO:0000313" key="1">
    <source>
        <dbReference type="EMBL" id="ETL30899.1"/>
    </source>
</evidence>
<dbReference type="AlphaFoldDB" id="W2I9H4"/>
<gene>
    <name evidence="1" type="ORF">L916_16177</name>
</gene>
<feature type="non-terminal residue" evidence="1">
    <location>
        <position position="54"/>
    </location>
</feature>
<name>W2I9H4_PHYNI</name>